<proteinExistence type="predicted"/>
<feature type="region of interest" description="Disordered" evidence="2">
    <location>
        <begin position="118"/>
        <end position="154"/>
    </location>
</feature>
<reference evidence="4" key="1">
    <citation type="submission" date="2017-07" db="EMBL/GenBank/DDBJ databases">
        <title>Taro Niue Genome Assembly and Annotation.</title>
        <authorList>
            <person name="Atibalentja N."/>
            <person name="Keating K."/>
            <person name="Fields C.J."/>
        </authorList>
    </citation>
    <scope>NUCLEOTIDE SEQUENCE</scope>
    <source>
        <strain evidence="4">Niue_2</strain>
        <tissue evidence="4">Leaf</tissue>
    </source>
</reference>
<gene>
    <name evidence="4" type="ORF">Taro_026322</name>
</gene>
<evidence type="ECO:0000313" key="5">
    <source>
        <dbReference type="Proteomes" id="UP000652761"/>
    </source>
</evidence>
<accession>A0A843VGT0</accession>
<comment type="caution">
    <text evidence="4">The sequence shown here is derived from an EMBL/GenBank/DDBJ whole genome shotgun (WGS) entry which is preliminary data.</text>
</comment>
<evidence type="ECO:0000313" key="4">
    <source>
        <dbReference type="EMBL" id="MQL93677.1"/>
    </source>
</evidence>
<name>A0A843VGT0_COLES</name>
<feature type="compositionally biased region" description="Basic and acidic residues" evidence="2">
    <location>
        <begin position="144"/>
        <end position="154"/>
    </location>
</feature>
<feature type="domain" description="Putative plant transposon protein" evidence="3">
    <location>
        <begin position="201"/>
        <end position="369"/>
    </location>
</feature>
<protein>
    <recommendedName>
        <fullName evidence="3">Putative plant transposon protein domain-containing protein</fullName>
    </recommendedName>
</protein>
<dbReference type="EMBL" id="NMUH01001588">
    <property type="protein sequence ID" value="MQL93677.1"/>
    <property type="molecule type" value="Genomic_DNA"/>
</dbReference>
<dbReference type="Proteomes" id="UP000652761">
    <property type="component" value="Unassembled WGS sequence"/>
</dbReference>
<evidence type="ECO:0000256" key="2">
    <source>
        <dbReference type="SAM" id="MobiDB-lite"/>
    </source>
</evidence>
<feature type="compositionally biased region" description="Acidic residues" evidence="2">
    <location>
        <begin position="421"/>
        <end position="439"/>
    </location>
</feature>
<evidence type="ECO:0000256" key="1">
    <source>
        <dbReference type="SAM" id="Coils"/>
    </source>
</evidence>
<feature type="compositionally biased region" description="Basic and acidic residues" evidence="2">
    <location>
        <begin position="409"/>
        <end position="420"/>
    </location>
</feature>
<organism evidence="4 5">
    <name type="scientific">Colocasia esculenta</name>
    <name type="common">Wild taro</name>
    <name type="synonym">Arum esculentum</name>
    <dbReference type="NCBI Taxonomy" id="4460"/>
    <lineage>
        <taxon>Eukaryota</taxon>
        <taxon>Viridiplantae</taxon>
        <taxon>Streptophyta</taxon>
        <taxon>Embryophyta</taxon>
        <taxon>Tracheophyta</taxon>
        <taxon>Spermatophyta</taxon>
        <taxon>Magnoliopsida</taxon>
        <taxon>Liliopsida</taxon>
        <taxon>Araceae</taxon>
        <taxon>Aroideae</taxon>
        <taxon>Colocasieae</taxon>
        <taxon>Colocasia</taxon>
    </lineage>
</organism>
<dbReference type="InterPro" id="IPR046796">
    <property type="entry name" value="Transposase_32_dom"/>
</dbReference>
<keyword evidence="1" id="KW-0175">Coiled coil</keyword>
<dbReference type="Pfam" id="PF20167">
    <property type="entry name" value="Transposase_32"/>
    <property type="match status" value="1"/>
</dbReference>
<sequence length="527" mass="60533">MLEAMSKLLRFYKQWTWKSEASERQRALVEAFLAEDGYVDHNGVSAEVGLPTNIFFRVAISCRQPVCGCRQDMLTPCDLSSSCRQPQTCLLTALHSQTPGFEACVHLSTTIFSTVDRMSSTGRGKHTTVGKQSVEGEGQSSRAPAERRSKYRDDRLPELNVPSNINMLKVNDVFKKIIQPRYVNFPSLEKMFPGLSTLFEEQGWVGFMRSQKSYSPSAVLEFYNNLGMHEDDLYTTVHGISFKITPNLFSRALQIPNNGVDVLILEVDPAVTYTMMTNEPFDEMKRIAKLNANTFPPLNRMIHHMFTTIIFPKDGSRELVNETHRTYHILRKEQINLPELMVDVIHECFHDLKMSIPYACPITSVIKFLRVSLTPNKVITLKSRSAYDINTATRMGYRMINGRVHRTLKGQENEQQKDEGREEDGEDVGADEASEEDDIHQEVHPHIPTTSQVPTSGDLKEFFAEQFTQLQRNLRYEFDHLNNRMNAIEENKGHMQRQLDTMEYEVMRLHDDYQNLHRPTPPGDDYP</sequence>
<keyword evidence="5" id="KW-1185">Reference proteome</keyword>
<dbReference type="AlphaFoldDB" id="A0A843VGT0"/>
<feature type="coiled-coil region" evidence="1">
    <location>
        <begin position="471"/>
        <end position="505"/>
    </location>
</feature>
<feature type="region of interest" description="Disordered" evidence="2">
    <location>
        <begin position="406"/>
        <end position="455"/>
    </location>
</feature>
<evidence type="ECO:0000259" key="3">
    <source>
        <dbReference type="Pfam" id="PF20167"/>
    </source>
</evidence>